<evidence type="ECO:0000313" key="2">
    <source>
        <dbReference type="Proteomes" id="UP000828941"/>
    </source>
</evidence>
<organism evidence="1 2">
    <name type="scientific">Bauhinia variegata</name>
    <name type="common">Purple orchid tree</name>
    <name type="synonym">Phanera variegata</name>
    <dbReference type="NCBI Taxonomy" id="167791"/>
    <lineage>
        <taxon>Eukaryota</taxon>
        <taxon>Viridiplantae</taxon>
        <taxon>Streptophyta</taxon>
        <taxon>Embryophyta</taxon>
        <taxon>Tracheophyta</taxon>
        <taxon>Spermatophyta</taxon>
        <taxon>Magnoliopsida</taxon>
        <taxon>eudicotyledons</taxon>
        <taxon>Gunneridae</taxon>
        <taxon>Pentapetalae</taxon>
        <taxon>rosids</taxon>
        <taxon>fabids</taxon>
        <taxon>Fabales</taxon>
        <taxon>Fabaceae</taxon>
        <taxon>Cercidoideae</taxon>
        <taxon>Cercideae</taxon>
        <taxon>Bauhiniinae</taxon>
        <taxon>Bauhinia</taxon>
    </lineage>
</organism>
<dbReference type="EMBL" id="CM039435">
    <property type="protein sequence ID" value="KAI4315928.1"/>
    <property type="molecule type" value="Genomic_DNA"/>
</dbReference>
<sequence>MNEIAAGLRDSGVRFLWVARGEASRLKQLCGNKGLILEWCDQMRVLLHRAIGGFWTHCGWNSTKEGVFAGVPFLTFPILMDQPLNSKLIVEDWKVGWRVREGVRKDILVSKDKIARLVQKFMHLTEGEMGREMRKRARELQQKCQLAIGDGGSSENDVNAFMRDIIIKDGNNKKSLQAQGRLKEQKMGDQEGDVRNRVPRTLLRLISTRTTT</sequence>
<accession>A0ACB9LVZ1</accession>
<dbReference type="Proteomes" id="UP000828941">
    <property type="component" value="Chromosome 10"/>
</dbReference>
<comment type="caution">
    <text evidence="1">The sequence shown here is derived from an EMBL/GenBank/DDBJ whole genome shotgun (WGS) entry which is preliminary data.</text>
</comment>
<name>A0ACB9LVZ1_BAUVA</name>
<evidence type="ECO:0000313" key="1">
    <source>
        <dbReference type="EMBL" id="KAI4315928.1"/>
    </source>
</evidence>
<gene>
    <name evidence="1" type="ORF">L6164_023956</name>
</gene>
<proteinExistence type="predicted"/>
<reference evidence="1 2" key="1">
    <citation type="journal article" date="2022" name="DNA Res.">
        <title>Chromosomal-level genome assembly of the orchid tree Bauhinia variegata (Leguminosae; Cercidoideae) supports the allotetraploid origin hypothesis of Bauhinia.</title>
        <authorList>
            <person name="Zhong Y."/>
            <person name="Chen Y."/>
            <person name="Zheng D."/>
            <person name="Pang J."/>
            <person name="Liu Y."/>
            <person name="Luo S."/>
            <person name="Meng S."/>
            <person name="Qian L."/>
            <person name="Wei D."/>
            <person name="Dai S."/>
            <person name="Zhou R."/>
        </authorList>
    </citation>
    <scope>NUCLEOTIDE SEQUENCE [LARGE SCALE GENOMIC DNA]</scope>
    <source>
        <strain evidence="1">BV-YZ2020</strain>
    </source>
</reference>
<keyword evidence="2" id="KW-1185">Reference proteome</keyword>
<protein>
    <submittedName>
        <fullName evidence="1">Uncharacterized protein</fullName>
    </submittedName>
</protein>